<comment type="caution">
    <text evidence="2">The sequence shown here is derived from an EMBL/GenBank/DDBJ whole genome shotgun (WGS) entry which is preliminary data.</text>
</comment>
<evidence type="ECO:0000313" key="2">
    <source>
        <dbReference type="EMBL" id="KAL2281066.1"/>
    </source>
</evidence>
<evidence type="ECO:0000256" key="1">
    <source>
        <dbReference type="SAM" id="Coils"/>
    </source>
</evidence>
<reference evidence="2 3" key="1">
    <citation type="submission" date="2024-03" db="EMBL/GenBank/DDBJ databases">
        <title>A high-quality draft genome sequence of Diaporthe vaccinii, a causative agent of upright dieback and viscid rot disease in cranberry plants.</title>
        <authorList>
            <person name="Sarrasin M."/>
            <person name="Lang B.F."/>
            <person name="Burger G."/>
        </authorList>
    </citation>
    <scope>NUCLEOTIDE SEQUENCE [LARGE SCALE GENOMIC DNA]</scope>
    <source>
        <strain evidence="2 3">IS7</strain>
    </source>
</reference>
<accession>A0ABR4EFK2</accession>
<dbReference type="EMBL" id="JBAWTH010000060">
    <property type="protein sequence ID" value="KAL2281066.1"/>
    <property type="molecule type" value="Genomic_DNA"/>
</dbReference>
<keyword evidence="1" id="KW-0175">Coiled coil</keyword>
<keyword evidence="3" id="KW-1185">Reference proteome</keyword>
<evidence type="ECO:0000313" key="3">
    <source>
        <dbReference type="Proteomes" id="UP001600888"/>
    </source>
</evidence>
<protein>
    <submittedName>
        <fullName evidence="2">Uncharacterized protein</fullName>
    </submittedName>
</protein>
<proteinExistence type="predicted"/>
<gene>
    <name evidence="2" type="ORF">FJTKL_12086</name>
</gene>
<dbReference type="Proteomes" id="UP001600888">
    <property type="component" value="Unassembled WGS sequence"/>
</dbReference>
<name>A0ABR4EFK2_9PEZI</name>
<organism evidence="2 3">
    <name type="scientific">Diaporthe vaccinii</name>
    <dbReference type="NCBI Taxonomy" id="105482"/>
    <lineage>
        <taxon>Eukaryota</taxon>
        <taxon>Fungi</taxon>
        <taxon>Dikarya</taxon>
        <taxon>Ascomycota</taxon>
        <taxon>Pezizomycotina</taxon>
        <taxon>Sordariomycetes</taxon>
        <taxon>Sordariomycetidae</taxon>
        <taxon>Diaporthales</taxon>
        <taxon>Diaporthaceae</taxon>
        <taxon>Diaporthe</taxon>
        <taxon>Diaporthe eres species complex</taxon>
    </lineage>
</organism>
<sequence>MGKKKRSGKGEKGDTEDTKSIIAKNAALIAKMKADIKALQSTNTKAKRAEKKKNKVYNDVSERDAPCIGCANSAASGKSVGNCLDAEADDGNRCTRYDRGSNVCADIPLVLVPVALHLCALRKALPKGYENYRTCRL</sequence>
<feature type="coiled-coil region" evidence="1">
    <location>
        <begin position="29"/>
        <end position="59"/>
    </location>
</feature>